<dbReference type="GeneID" id="59337746"/>
<evidence type="ECO:0000313" key="11">
    <source>
        <dbReference type="EMBL" id="KAF6226485.1"/>
    </source>
</evidence>
<dbReference type="InterPro" id="IPR050121">
    <property type="entry name" value="Cytochrome_P450_monoxygenase"/>
</dbReference>
<comment type="similarity">
    <text evidence="2 9">Belongs to the cytochrome P450 family.</text>
</comment>
<dbReference type="RefSeq" id="XP_037155038.1">
    <property type="nucleotide sequence ID" value="XM_037300212.1"/>
</dbReference>
<evidence type="ECO:0008006" key="13">
    <source>
        <dbReference type="Google" id="ProtNLM"/>
    </source>
</evidence>
<dbReference type="GO" id="GO:0016705">
    <property type="term" value="F:oxidoreductase activity, acting on paired donors, with incorporation or reduction of molecular oxygen"/>
    <property type="evidence" value="ECO:0007669"/>
    <property type="project" value="InterPro"/>
</dbReference>
<dbReference type="GO" id="GO:0005506">
    <property type="term" value="F:iron ion binding"/>
    <property type="evidence" value="ECO:0007669"/>
    <property type="project" value="InterPro"/>
</dbReference>
<sequence>MASVWNMGDSSIYIAVLLAVPIVYAFLKGLYNVYFHPLSTFPGPRLAAATKIPIAVVSWNGTLSQWLRDLHQRYSTDVVRISPDELSFISPSAWEDLCGHRQGRPSFPRDLRVYAGVNSILTANDADHNRMRRLLSHAFSNTALKEQEALIRVQVEILINGLRKQIEGPSKGKVDLSDWYHWTTFDVIGDLAFGESFHCLSDTIYHPWVAMLMSYLKFVVFLSVTLRFPPLQRLLRLFVSNKALQARADHDRMAAEKVERRMKTATTRPDFLSYILAHNNEKGRMTREEIHENVATFISAGSETTAASLNGVTWFLLQNRDCLTRLNEEIRAAFRTRDEINVQKIGELKYLQAVVTESFRIYPSALAGQPRRAPGEGDTVSGYWVPGGTGIQINQYAAYHSHHNFSNPSAFVPERWLGDPRFDSDKKDVLQPFSVGARNCIGKNLAMAEIRLVIVRMLWEFDMELCAETGLDWAEKKAWFTWDKRPLFVKLAARNDGLSL</sequence>
<dbReference type="PANTHER" id="PTHR24305:SF210">
    <property type="entry name" value="CYTOCHROME P450 MONOOXYGENASE ASQL-RELATED"/>
    <property type="match status" value="1"/>
</dbReference>
<accession>A0A8H6CMN9</accession>
<dbReference type="InterPro" id="IPR036396">
    <property type="entry name" value="Cyt_P450_sf"/>
</dbReference>
<dbReference type="GO" id="GO:0004497">
    <property type="term" value="F:monooxygenase activity"/>
    <property type="evidence" value="ECO:0007669"/>
    <property type="project" value="UniProtKB-KW"/>
</dbReference>
<protein>
    <recommendedName>
        <fullName evidence="13">Cytochrome P450</fullName>
    </recommendedName>
</protein>
<evidence type="ECO:0000256" key="2">
    <source>
        <dbReference type="ARBA" id="ARBA00010617"/>
    </source>
</evidence>
<dbReference type="InterPro" id="IPR017972">
    <property type="entry name" value="Cyt_P450_CS"/>
</dbReference>
<dbReference type="GO" id="GO:0009403">
    <property type="term" value="P:toxin biosynthetic process"/>
    <property type="evidence" value="ECO:0007669"/>
    <property type="project" value="UniProtKB-ARBA"/>
</dbReference>
<keyword evidence="10" id="KW-0472">Membrane</keyword>
<keyword evidence="12" id="KW-1185">Reference proteome</keyword>
<keyword evidence="10" id="KW-0812">Transmembrane</keyword>
<keyword evidence="5 9" id="KW-0560">Oxidoreductase</keyword>
<proteinExistence type="inferred from homology"/>
<gene>
    <name evidence="11" type="ORF">HO133_009351</name>
</gene>
<dbReference type="Gene3D" id="1.10.630.10">
    <property type="entry name" value="Cytochrome P450"/>
    <property type="match status" value="1"/>
</dbReference>
<feature type="transmembrane region" description="Helical" evidence="10">
    <location>
        <begin position="12"/>
        <end position="31"/>
    </location>
</feature>
<comment type="caution">
    <text evidence="11">The sequence shown here is derived from an EMBL/GenBank/DDBJ whole genome shotgun (WGS) entry which is preliminary data.</text>
</comment>
<dbReference type="PRINTS" id="PR00463">
    <property type="entry name" value="EP450I"/>
</dbReference>
<name>A0A8H6CMN9_9LECA</name>
<evidence type="ECO:0000256" key="9">
    <source>
        <dbReference type="RuleBase" id="RU000461"/>
    </source>
</evidence>
<evidence type="ECO:0000256" key="1">
    <source>
        <dbReference type="ARBA" id="ARBA00001971"/>
    </source>
</evidence>
<dbReference type="SUPFAM" id="SSF48264">
    <property type="entry name" value="Cytochrome P450"/>
    <property type="match status" value="1"/>
</dbReference>
<dbReference type="FunFam" id="1.10.630.10:FF:000047">
    <property type="entry name" value="Cytochrome P450 monooxygenase"/>
    <property type="match status" value="1"/>
</dbReference>
<evidence type="ECO:0000256" key="3">
    <source>
        <dbReference type="ARBA" id="ARBA00022617"/>
    </source>
</evidence>
<comment type="cofactor">
    <cofactor evidence="1 8">
        <name>heme</name>
        <dbReference type="ChEBI" id="CHEBI:30413"/>
    </cofactor>
</comment>
<dbReference type="InterPro" id="IPR001128">
    <property type="entry name" value="Cyt_P450"/>
</dbReference>
<keyword evidence="3 8" id="KW-0349">Heme</keyword>
<evidence type="ECO:0000256" key="6">
    <source>
        <dbReference type="ARBA" id="ARBA00023004"/>
    </source>
</evidence>
<dbReference type="AlphaFoldDB" id="A0A8H6CMN9"/>
<dbReference type="Proteomes" id="UP000593566">
    <property type="component" value="Unassembled WGS sequence"/>
</dbReference>
<organism evidence="11 12">
    <name type="scientific">Letharia lupina</name>
    <dbReference type="NCBI Taxonomy" id="560253"/>
    <lineage>
        <taxon>Eukaryota</taxon>
        <taxon>Fungi</taxon>
        <taxon>Dikarya</taxon>
        <taxon>Ascomycota</taxon>
        <taxon>Pezizomycotina</taxon>
        <taxon>Lecanoromycetes</taxon>
        <taxon>OSLEUM clade</taxon>
        <taxon>Lecanoromycetidae</taxon>
        <taxon>Lecanorales</taxon>
        <taxon>Lecanorineae</taxon>
        <taxon>Parmeliaceae</taxon>
        <taxon>Letharia</taxon>
    </lineage>
</organism>
<dbReference type="CDD" id="cd11058">
    <property type="entry name" value="CYP60B-like"/>
    <property type="match status" value="1"/>
</dbReference>
<dbReference type="PRINTS" id="PR00385">
    <property type="entry name" value="P450"/>
</dbReference>
<evidence type="ECO:0000256" key="10">
    <source>
        <dbReference type="SAM" id="Phobius"/>
    </source>
</evidence>
<dbReference type="EMBL" id="JACCJB010000006">
    <property type="protein sequence ID" value="KAF6226485.1"/>
    <property type="molecule type" value="Genomic_DNA"/>
</dbReference>
<evidence type="ECO:0000313" key="12">
    <source>
        <dbReference type="Proteomes" id="UP000593566"/>
    </source>
</evidence>
<evidence type="ECO:0000256" key="8">
    <source>
        <dbReference type="PIRSR" id="PIRSR602401-1"/>
    </source>
</evidence>
<keyword evidence="10" id="KW-1133">Transmembrane helix</keyword>
<keyword evidence="4 8" id="KW-0479">Metal-binding</keyword>
<keyword evidence="7 9" id="KW-0503">Monooxygenase</keyword>
<evidence type="ECO:0000256" key="4">
    <source>
        <dbReference type="ARBA" id="ARBA00022723"/>
    </source>
</evidence>
<dbReference type="Pfam" id="PF00067">
    <property type="entry name" value="p450"/>
    <property type="match status" value="1"/>
</dbReference>
<dbReference type="PANTHER" id="PTHR24305">
    <property type="entry name" value="CYTOCHROME P450"/>
    <property type="match status" value="1"/>
</dbReference>
<reference evidence="11 12" key="1">
    <citation type="journal article" date="2020" name="Genomics">
        <title>Complete, high-quality genomes from long-read metagenomic sequencing of two wolf lichen thalli reveals enigmatic genome architecture.</title>
        <authorList>
            <person name="McKenzie S.K."/>
            <person name="Walston R.F."/>
            <person name="Allen J.L."/>
        </authorList>
    </citation>
    <scope>NUCLEOTIDE SEQUENCE [LARGE SCALE GENOMIC DNA]</scope>
    <source>
        <strain evidence="11">WasteWater1</strain>
    </source>
</reference>
<dbReference type="InterPro" id="IPR002401">
    <property type="entry name" value="Cyt_P450_E_grp-I"/>
</dbReference>
<keyword evidence="6 8" id="KW-0408">Iron</keyword>
<evidence type="ECO:0000256" key="5">
    <source>
        <dbReference type="ARBA" id="ARBA00023002"/>
    </source>
</evidence>
<dbReference type="GO" id="GO:0020037">
    <property type="term" value="F:heme binding"/>
    <property type="evidence" value="ECO:0007669"/>
    <property type="project" value="InterPro"/>
</dbReference>
<dbReference type="PROSITE" id="PS00086">
    <property type="entry name" value="CYTOCHROME_P450"/>
    <property type="match status" value="1"/>
</dbReference>
<feature type="binding site" description="axial binding residue" evidence="8">
    <location>
        <position position="440"/>
    </location>
    <ligand>
        <name>heme</name>
        <dbReference type="ChEBI" id="CHEBI:30413"/>
    </ligand>
    <ligandPart>
        <name>Fe</name>
        <dbReference type="ChEBI" id="CHEBI:18248"/>
    </ligandPart>
</feature>
<evidence type="ECO:0000256" key="7">
    <source>
        <dbReference type="ARBA" id="ARBA00023033"/>
    </source>
</evidence>